<name>A0A1Z1MFW9_9FLOR</name>
<keyword evidence="1" id="KW-0150">Chloroplast</keyword>
<protein>
    <submittedName>
        <fullName evidence="1">Uncharacterized protein</fullName>
    </submittedName>
</protein>
<evidence type="ECO:0000313" key="1">
    <source>
        <dbReference type="EMBL" id="ARW64866.1"/>
    </source>
</evidence>
<dbReference type="EMBL" id="MF101434">
    <property type="protein sequence ID" value="ARW64866.1"/>
    <property type="molecule type" value="Genomic_DNA"/>
</dbReference>
<dbReference type="RefSeq" id="YP_009395886.1">
    <property type="nucleotide sequence ID" value="NC_035279.1"/>
</dbReference>
<geneLocation type="chloroplast" evidence="1"/>
<organism evidence="1">
    <name type="scientific">Herposiphonia versicolor</name>
    <dbReference type="NCBI Taxonomy" id="2007163"/>
    <lineage>
        <taxon>Eukaryota</taxon>
        <taxon>Rhodophyta</taxon>
        <taxon>Florideophyceae</taxon>
        <taxon>Rhodymeniophycidae</taxon>
        <taxon>Ceramiales</taxon>
        <taxon>Rhodomelaceae</taxon>
        <taxon>Herposiphonieae</taxon>
        <taxon>Herposiphonia</taxon>
    </lineage>
</organism>
<keyword evidence="1" id="KW-0934">Plastid</keyword>
<reference evidence="1" key="1">
    <citation type="journal article" date="2017" name="J. Phycol.">
        <title>Analysis of chloroplast genomes and a supermatrix inform reclassification of the Rhodomelaceae (Rhodophyta).</title>
        <authorList>
            <person name="Diaz-Tapia P."/>
            <person name="Maggs C.A."/>
            <person name="West J.A."/>
            <person name="Verbruggen H."/>
        </authorList>
    </citation>
    <scope>NUCLEOTIDE SEQUENCE</scope>
    <source>
        <strain evidence="1">PD852</strain>
    </source>
</reference>
<gene>
    <name evidence="1" type="primary">ConsOrf3</name>
</gene>
<accession>A0A1Z1MFW9</accession>
<proteinExistence type="predicted"/>
<sequence length="144" mass="17639">MNNKKRIILKKIDLFIISLEAINTFLNNELIEIQEVRYKSKKNFIDIIKNIYSINRIIKKHLIDEIAIDILKEYTKQKKINLINKYNQKFYYIYHRKKEYYKNYKIILNKSYIDFNDIAIINLYIISKLTKKSGIYIFIKYLLQ</sequence>
<dbReference type="AlphaFoldDB" id="A0A1Z1MFW9"/>
<dbReference type="GeneID" id="33357988"/>